<dbReference type="OrthoDB" id="8659436at2"/>
<dbReference type="PANTHER" id="PTHR33202:SF7">
    <property type="entry name" value="FERRIC UPTAKE REGULATION PROTEIN"/>
    <property type="match status" value="1"/>
</dbReference>
<keyword evidence="4" id="KW-0805">Transcription regulation</keyword>
<dbReference type="InterPro" id="IPR036390">
    <property type="entry name" value="WH_DNA-bd_sf"/>
</dbReference>
<dbReference type="CDD" id="cd07153">
    <property type="entry name" value="Fur_like"/>
    <property type="match status" value="1"/>
</dbReference>
<dbReference type="KEGG" id="pbor:BSF38_05287"/>
<sequence>MIQAPLDHDALRKALEAAGLRSTSQRLAVYDQLAAMPHHPTAEEVFQAVRSSLPKISLATVYKALEALVAIGVVGRLNAADGAGSARYDARSEDHYHFRCLRTGTIHDLPTEFDPKLIEHLDPLLAEDLRRQGFQVTGYRLELLGYRRTDGRDA</sequence>
<dbReference type="EMBL" id="CP019082">
    <property type="protein sequence ID" value="APW63713.1"/>
    <property type="molecule type" value="Genomic_DNA"/>
</dbReference>
<dbReference type="RefSeq" id="WP_076350027.1">
    <property type="nucleotide sequence ID" value="NZ_CP019082.1"/>
</dbReference>
<keyword evidence="3 7" id="KW-0862">Zinc</keyword>
<dbReference type="SUPFAM" id="SSF46785">
    <property type="entry name" value="Winged helix' DNA-binding domain"/>
    <property type="match status" value="1"/>
</dbReference>
<organism evidence="9 10">
    <name type="scientific">Paludisphaera borealis</name>
    <dbReference type="NCBI Taxonomy" id="1387353"/>
    <lineage>
        <taxon>Bacteria</taxon>
        <taxon>Pseudomonadati</taxon>
        <taxon>Planctomycetota</taxon>
        <taxon>Planctomycetia</taxon>
        <taxon>Isosphaerales</taxon>
        <taxon>Isosphaeraceae</taxon>
        <taxon>Paludisphaera</taxon>
    </lineage>
</organism>
<reference evidence="10" key="1">
    <citation type="submission" date="2016-12" db="EMBL/GenBank/DDBJ databases">
        <title>Comparative genomics of four Isosphaeraceae planctomycetes: a common pool of plasmids and glycoside hydrolase genes.</title>
        <authorList>
            <person name="Ivanova A."/>
        </authorList>
    </citation>
    <scope>NUCLEOTIDE SEQUENCE [LARGE SCALE GENOMIC DNA]</scope>
    <source>
        <strain evidence="10">PX4</strain>
    </source>
</reference>
<gene>
    <name evidence="9" type="primary">perR</name>
    <name evidence="9" type="ORF">BSF38_05287</name>
</gene>
<comment type="similarity">
    <text evidence="1">Belongs to the Fur family.</text>
</comment>
<dbReference type="AlphaFoldDB" id="A0A1U7CXV1"/>
<comment type="cofactor">
    <cofactor evidence="8">
        <name>Mn(2+)</name>
        <dbReference type="ChEBI" id="CHEBI:29035"/>
    </cofactor>
    <cofactor evidence="8">
        <name>Fe(2+)</name>
        <dbReference type="ChEBI" id="CHEBI:29033"/>
    </cofactor>
    <text evidence="8">Binds 1 Mn(2+) or Fe(2+) ion per subunit.</text>
</comment>
<comment type="cofactor">
    <cofactor evidence="7">
        <name>Zn(2+)</name>
        <dbReference type="ChEBI" id="CHEBI:29105"/>
    </cofactor>
    <text evidence="7">Binds 1 zinc ion per subunit.</text>
</comment>
<dbReference type="STRING" id="1387353.BSF38_05287"/>
<accession>A0A1U7CXV1</accession>
<evidence type="ECO:0000313" key="9">
    <source>
        <dbReference type="EMBL" id="APW63713.1"/>
    </source>
</evidence>
<evidence type="ECO:0000313" key="10">
    <source>
        <dbReference type="Proteomes" id="UP000186309"/>
    </source>
</evidence>
<name>A0A1U7CXV1_9BACT</name>
<dbReference type="GO" id="GO:0008270">
    <property type="term" value="F:zinc ion binding"/>
    <property type="evidence" value="ECO:0007669"/>
    <property type="project" value="TreeGrafter"/>
</dbReference>
<keyword evidence="2" id="KW-0678">Repressor</keyword>
<proteinExistence type="inferred from homology"/>
<dbReference type="InterPro" id="IPR043135">
    <property type="entry name" value="Fur_C"/>
</dbReference>
<keyword evidence="10" id="KW-1185">Reference proteome</keyword>
<evidence type="ECO:0000256" key="8">
    <source>
        <dbReference type="PIRSR" id="PIRSR602481-2"/>
    </source>
</evidence>
<evidence type="ECO:0000256" key="5">
    <source>
        <dbReference type="ARBA" id="ARBA00023125"/>
    </source>
</evidence>
<dbReference type="Proteomes" id="UP000186309">
    <property type="component" value="Chromosome"/>
</dbReference>
<dbReference type="Pfam" id="PF01475">
    <property type="entry name" value="FUR"/>
    <property type="match status" value="1"/>
</dbReference>
<protein>
    <submittedName>
        <fullName evidence="9">Transcriptional regulator PerR</fullName>
    </submittedName>
</protein>
<feature type="binding site" evidence="8">
    <location>
        <position position="119"/>
    </location>
    <ligand>
        <name>Fe cation</name>
        <dbReference type="ChEBI" id="CHEBI:24875"/>
    </ligand>
</feature>
<keyword evidence="7" id="KW-0479">Metal-binding</keyword>
<keyword evidence="5" id="KW-0238">DNA-binding</keyword>
<dbReference type="GO" id="GO:0045892">
    <property type="term" value="P:negative regulation of DNA-templated transcription"/>
    <property type="evidence" value="ECO:0007669"/>
    <property type="project" value="TreeGrafter"/>
</dbReference>
<dbReference type="Gene3D" id="3.30.1490.190">
    <property type="match status" value="1"/>
</dbReference>
<keyword evidence="8" id="KW-0408">Iron</keyword>
<evidence type="ECO:0000256" key="3">
    <source>
        <dbReference type="ARBA" id="ARBA00022833"/>
    </source>
</evidence>
<dbReference type="GO" id="GO:0003700">
    <property type="term" value="F:DNA-binding transcription factor activity"/>
    <property type="evidence" value="ECO:0007669"/>
    <property type="project" value="InterPro"/>
</dbReference>
<evidence type="ECO:0000256" key="6">
    <source>
        <dbReference type="ARBA" id="ARBA00023163"/>
    </source>
</evidence>
<dbReference type="InterPro" id="IPR002481">
    <property type="entry name" value="FUR"/>
</dbReference>
<dbReference type="GO" id="GO:1900376">
    <property type="term" value="P:regulation of secondary metabolite biosynthetic process"/>
    <property type="evidence" value="ECO:0007669"/>
    <property type="project" value="TreeGrafter"/>
</dbReference>
<dbReference type="PANTHER" id="PTHR33202">
    <property type="entry name" value="ZINC UPTAKE REGULATION PROTEIN"/>
    <property type="match status" value="1"/>
</dbReference>
<feature type="binding site" evidence="7">
    <location>
        <position position="100"/>
    </location>
    <ligand>
        <name>Zn(2+)</name>
        <dbReference type="ChEBI" id="CHEBI:29105"/>
    </ligand>
</feature>
<evidence type="ECO:0000256" key="7">
    <source>
        <dbReference type="PIRSR" id="PIRSR602481-1"/>
    </source>
</evidence>
<dbReference type="InterPro" id="IPR036388">
    <property type="entry name" value="WH-like_DNA-bd_sf"/>
</dbReference>
<dbReference type="GO" id="GO:0000976">
    <property type="term" value="F:transcription cis-regulatory region binding"/>
    <property type="evidence" value="ECO:0007669"/>
    <property type="project" value="TreeGrafter"/>
</dbReference>
<keyword evidence="6" id="KW-0804">Transcription</keyword>
<evidence type="ECO:0000256" key="1">
    <source>
        <dbReference type="ARBA" id="ARBA00007957"/>
    </source>
</evidence>
<evidence type="ECO:0000256" key="2">
    <source>
        <dbReference type="ARBA" id="ARBA00022491"/>
    </source>
</evidence>
<evidence type="ECO:0000256" key="4">
    <source>
        <dbReference type="ARBA" id="ARBA00023015"/>
    </source>
</evidence>
<dbReference type="Gene3D" id="1.10.10.10">
    <property type="entry name" value="Winged helix-like DNA-binding domain superfamily/Winged helix DNA-binding domain"/>
    <property type="match status" value="1"/>
</dbReference>